<protein>
    <submittedName>
        <fullName evidence="4">Uncharacterized protein</fullName>
    </submittedName>
</protein>
<dbReference type="PROSITE" id="PS50082">
    <property type="entry name" value="WD_REPEATS_2"/>
    <property type="match status" value="1"/>
</dbReference>
<evidence type="ECO:0000313" key="4">
    <source>
        <dbReference type="EMBL" id="KAG9334207.1"/>
    </source>
</evidence>
<evidence type="ECO:0000256" key="1">
    <source>
        <dbReference type="ARBA" id="ARBA00022574"/>
    </source>
</evidence>
<dbReference type="Gene3D" id="2.130.10.10">
    <property type="entry name" value="YVTN repeat-like/Quinoprotein amine dehydrogenase"/>
    <property type="match status" value="2"/>
</dbReference>
<keyword evidence="2" id="KW-0677">Repeat</keyword>
<keyword evidence="1 3" id="KW-0853">WD repeat</keyword>
<evidence type="ECO:0000256" key="2">
    <source>
        <dbReference type="ARBA" id="ARBA00022737"/>
    </source>
</evidence>
<comment type="caution">
    <text evidence="4">The sequence shown here is derived from an EMBL/GenBank/DDBJ whole genome shotgun (WGS) entry which is preliminary data.</text>
</comment>
<dbReference type="InterPro" id="IPR036322">
    <property type="entry name" value="WD40_repeat_dom_sf"/>
</dbReference>
<keyword evidence="5" id="KW-1185">Reference proteome</keyword>
<dbReference type="GO" id="GO:0008017">
    <property type="term" value="F:microtubule binding"/>
    <property type="evidence" value="ECO:0007669"/>
    <property type="project" value="TreeGrafter"/>
</dbReference>
<dbReference type="SMART" id="SM00320">
    <property type="entry name" value="WD40"/>
    <property type="match status" value="1"/>
</dbReference>
<dbReference type="Proteomes" id="UP000824540">
    <property type="component" value="Unassembled WGS sequence"/>
</dbReference>
<sequence>MKGKILVGTKDGEIIEVGEKNAASNIMMNGHTQGQIWGLAAHPSKDMFISASDDGTIRIWDLADKGGTRREGIEMGWGGVGVIEVVVGSHRVTWV</sequence>
<dbReference type="InterPro" id="IPR001680">
    <property type="entry name" value="WD40_rpt"/>
</dbReference>
<feature type="repeat" description="WD" evidence="3">
    <location>
        <begin position="36"/>
        <end position="62"/>
    </location>
</feature>
<dbReference type="PANTHER" id="PTHR13720:SF33">
    <property type="entry name" value="HELP DOMAIN-CONTAINING PROTEIN"/>
    <property type="match status" value="1"/>
</dbReference>
<name>A0A8T2NCK9_9TELE</name>
<dbReference type="PROSITE" id="PS50294">
    <property type="entry name" value="WD_REPEATS_REGION"/>
    <property type="match status" value="1"/>
</dbReference>
<dbReference type="SUPFAM" id="SSF50978">
    <property type="entry name" value="WD40 repeat-like"/>
    <property type="match status" value="1"/>
</dbReference>
<proteinExistence type="predicted"/>
<dbReference type="InterPro" id="IPR050630">
    <property type="entry name" value="WD_repeat_EMAP"/>
</dbReference>
<dbReference type="AlphaFoldDB" id="A0A8T2NCK9"/>
<evidence type="ECO:0000256" key="3">
    <source>
        <dbReference type="PROSITE-ProRule" id="PRU00221"/>
    </source>
</evidence>
<dbReference type="Pfam" id="PF00400">
    <property type="entry name" value="WD40"/>
    <property type="match status" value="1"/>
</dbReference>
<gene>
    <name evidence="4" type="ORF">JZ751_008505</name>
</gene>
<accession>A0A8T2NCK9</accession>
<dbReference type="EMBL" id="JAFBMS010000159">
    <property type="protein sequence ID" value="KAG9334207.1"/>
    <property type="molecule type" value="Genomic_DNA"/>
</dbReference>
<reference evidence="4" key="1">
    <citation type="thesis" date="2021" institute="BYU ScholarsArchive" country="Provo, UT, USA">
        <title>Applications of and Algorithms for Genome Assembly and Genomic Analyses with an Emphasis on Marine Teleosts.</title>
        <authorList>
            <person name="Pickett B.D."/>
        </authorList>
    </citation>
    <scope>NUCLEOTIDE SEQUENCE</scope>
    <source>
        <strain evidence="4">HI-2016</strain>
    </source>
</reference>
<dbReference type="InterPro" id="IPR015943">
    <property type="entry name" value="WD40/YVTN_repeat-like_dom_sf"/>
</dbReference>
<dbReference type="OrthoDB" id="47802at2759"/>
<evidence type="ECO:0000313" key="5">
    <source>
        <dbReference type="Proteomes" id="UP000824540"/>
    </source>
</evidence>
<organism evidence="4 5">
    <name type="scientific">Albula glossodonta</name>
    <name type="common">roundjaw bonefish</name>
    <dbReference type="NCBI Taxonomy" id="121402"/>
    <lineage>
        <taxon>Eukaryota</taxon>
        <taxon>Metazoa</taxon>
        <taxon>Chordata</taxon>
        <taxon>Craniata</taxon>
        <taxon>Vertebrata</taxon>
        <taxon>Euteleostomi</taxon>
        <taxon>Actinopterygii</taxon>
        <taxon>Neopterygii</taxon>
        <taxon>Teleostei</taxon>
        <taxon>Albuliformes</taxon>
        <taxon>Albulidae</taxon>
        <taxon>Albula</taxon>
    </lineage>
</organism>
<dbReference type="PANTHER" id="PTHR13720">
    <property type="entry name" value="WD-40 REPEAT PROTEIN"/>
    <property type="match status" value="1"/>
</dbReference>